<evidence type="ECO:0000313" key="2">
    <source>
        <dbReference type="EMBL" id="KAF4615137.1"/>
    </source>
</evidence>
<accession>A0A8H4QPV7</accession>
<organism evidence="2 3">
    <name type="scientific">Agrocybe pediades</name>
    <dbReference type="NCBI Taxonomy" id="84607"/>
    <lineage>
        <taxon>Eukaryota</taxon>
        <taxon>Fungi</taxon>
        <taxon>Dikarya</taxon>
        <taxon>Basidiomycota</taxon>
        <taxon>Agaricomycotina</taxon>
        <taxon>Agaricomycetes</taxon>
        <taxon>Agaricomycetidae</taxon>
        <taxon>Agaricales</taxon>
        <taxon>Agaricineae</taxon>
        <taxon>Strophariaceae</taxon>
        <taxon>Agrocybe</taxon>
    </lineage>
</organism>
<feature type="compositionally biased region" description="Gly residues" evidence="1">
    <location>
        <begin position="205"/>
        <end position="214"/>
    </location>
</feature>
<evidence type="ECO:0000313" key="3">
    <source>
        <dbReference type="Proteomes" id="UP000521872"/>
    </source>
</evidence>
<keyword evidence="3" id="KW-1185">Reference proteome</keyword>
<proteinExistence type="predicted"/>
<feature type="region of interest" description="Disordered" evidence="1">
    <location>
        <begin position="1"/>
        <end position="72"/>
    </location>
</feature>
<feature type="region of interest" description="Disordered" evidence="1">
    <location>
        <begin position="107"/>
        <end position="245"/>
    </location>
</feature>
<protein>
    <submittedName>
        <fullName evidence="2">Uncharacterized protein</fullName>
    </submittedName>
</protein>
<dbReference type="EMBL" id="JAACJL010000044">
    <property type="protein sequence ID" value="KAF4615137.1"/>
    <property type="molecule type" value="Genomic_DNA"/>
</dbReference>
<sequence>MAEDSSNALGLDFSELKIEDPPANVDEQSTQAISPSTPSVEPSARKEKSKPYVNPERVKTGGSQRDKLSEEALQERMARIREQNEKIKQRRLDVLADEDAFRKTQEIERAKQAQNRKVQSEIDRARDQNARRKMEKVQSREWDSGKPAADRSRQHSNRSIHDSSGQQETGPDDAAPESNADSGSGSWSRGGHLPHPRGRGRGRGRGSGNRGGNAGYRERRNQAPATEPSPADEAIASEDNTPSAL</sequence>
<feature type="compositionally biased region" description="Polar residues" evidence="1">
    <location>
        <begin position="26"/>
        <end position="40"/>
    </location>
</feature>
<feature type="compositionally biased region" description="Basic and acidic residues" evidence="1">
    <location>
        <begin position="118"/>
        <end position="153"/>
    </location>
</feature>
<feature type="compositionally biased region" description="Basic and acidic residues" evidence="1">
    <location>
        <begin position="43"/>
        <end position="72"/>
    </location>
</feature>
<dbReference type="AlphaFoldDB" id="A0A8H4QPV7"/>
<gene>
    <name evidence="2" type="ORF">D9613_002870</name>
</gene>
<feature type="compositionally biased region" description="Basic residues" evidence="1">
    <location>
        <begin position="192"/>
        <end position="204"/>
    </location>
</feature>
<evidence type="ECO:0000256" key="1">
    <source>
        <dbReference type="SAM" id="MobiDB-lite"/>
    </source>
</evidence>
<dbReference type="Proteomes" id="UP000521872">
    <property type="component" value="Unassembled WGS sequence"/>
</dbReference>
<name>A0A8H4QPV7_9AGAR</name>
<reference evidence="2 3" key="1">
    <citation type="submission" date="2019-12" db="EMBL/GenBank/DDBJ databases">
        <authorList>
            <person name="Floudas D."/>
            <person name="Bentzer J."/>
            <person name="Ahren D."/>
            <person name="Johansson T."/>
            <person name="Persson P."/>
            <person name="Tunlid A."/>
        </authorList>
    </citation>
    <scope>NUCLEOTIDE SEQUENCE [LARGE SCALE GENOMIC DNA]</scope>
    <source>
        <strain evidence="2 3">CBS 102.39</strain>
    </source>
</reference>
<comment type="caution">
    <text evidence="2">The sequence shown here is derived from an EMBL/GenBank/DDBJ whole genome shotgun (WGS) entry which is preliminary data.</text>
</comment>